<reference evidence="1" key="1">
    <citation type="submission" date="2023-04" db="EMBL/GenBank/DDBJ databases">
        <title>A chromosome-level genome assembly of the parasitoid wasp Eretmocerus hayati.</title>
        <authorList>
            <person name="Zhong Y."/>
            <person name="Liu S."/>
            <person name="Liu Y."/>
        </authorList>
    </citation>
    <scope>NUCLEOTIDE SEQUENCE</scope>
    <source>
        <strain evidence="1">ZJU_SS_LIU_2023</strain>
    </source>
</reference>
<evidence type="ECO:0000313" key="1">
    <source>
        <dbReference type="EMBL" id="KAJ8682539.1"/>
    </source>
</evidence>
<accession>A0ACC2PG37</accession>
<sequence>MYHQFNTVVLSFMLSVVKVLALMGEGLQVEKRDGSAPHIFQYRPPSIDDYPFHAEIIYNCEKPYSSPHFGFIISKNYVLGANDPPSHLFNGDDCTHAVRFIANEQGDYTLQQKAKRIKIEEISLFELSTPIEFSLWARQIQIVGSDEGLKPGDQIQVVSFVHWSPKKQKFCVEVFIEQTSVLSGRYCKILGNDLNSKCPNRILIESRRSLGKDAGIIRDDKLIGIIDSSMGLTIDDEKKIETFINLSQYETRLRKYIGFTKML</sequence>
<protein>
    <submittedName>
        <fullName evidence="1">Uncharacterized protein</fullName>
    </submittedName>
</protein>
<dbReference type="Proteomes" id="UP001239111">
    <property type="component" value="Chromosome 1"/>
</dbReference>
<evidence type="ECO:0000313" key="2">
    <source>
        <dbReference type="Proteomes" id="UP001239111"/>
    </source>
</evidence>
<gene>
    <name evidence="1" type="ORF">QAD02_018331</name>
</gene>
<comment type="caution">
    <text evidence="1">The sequence shown here is derived from an EMBL/GenBank/DDBJ whole genome shotgun (WGS) entry which is preliminary data.</text>
</comment>
<keyword evidence="2" id="KW-1185">Reference proteome</keyword>
<organism evidence="1 2">
    <name type="scientific">Eretmocerus hayati</name>
    <dbReference type="NCBI Taxonomy" id="131215"/>
    <lineage>
        <taxon>Eukaryota</taxon>
        <taxon>Metazoa</taxon>
        <taxon>Ecdysozoa</taxon>
        <taxon>Arthropoda</taxon>
        <taxon>Hexapoda</taxon>
        <taxon>Insecta</taxon>
        <taxon>Pterygota</taxon>
        <taxon>Neoptera</taxon>
        <taxon>Endopterygota</taxon>
        <taxon>Hymenoptera</taxon>
        <taxon>Apocrita</taxon>
        <taxon>Proctotrupomorpha</taxon>
        <taxon>Chalcidoidea</taxon>
        <taxon>Aphelinidae</taxon>
        <taxon>Aphelininae</taxon>
        <taxon>Eretmocerus</taxon>
    </lineage>
</organism>
<name>A0ACC2PG37_9HYME</name>
<proteinExistence type="predicted"/>
<dbReference type="EMBL" id="CM056741">
    <property type="protein sequence ID" value="KAJ8682539.1"/>
    <property type="molecule type" value="Genomic_DNA"/>
</dbReference>